<organism evidence="1 2">
    <name type="scientific">Schistosoma rodhaini</name>
    <dbReference type="NCBI Taxonomy" id="6188"/>
    <lineage>
        <taxon>Eukaryota</taxon>
        <taxon>Metazoa</taxon>
        <taxon>Spiralia</taxon>
        <taxon>Lophotrochozoa</taxon>
        <taxon>Platyhelminthes</taxon>
        <taxon>Trematoda</taxon>
        <taxon>Digenea</taxon>
        <taxon>Strigeidida</taxon>
        <taxon>Schistosomatoidea</taxon>
        <taxon>Schistosomatidae</taxon>
        <taxon>Schistosoma</taxon>
    </lineage>
</organism>
<dbReference type="Proteomes" id="UP000050792">
    <property type="component" value="Unassembled WGS sequence"/>
</dbReference>
<reference evidence="2" key="2">
    <citation type="submission" date="2023-11" db="UniProtKB">
        <authorList>
            <consortium name="WormBaseParasite"/>
        </authorList>
    </citation>
    <scope>IDENTIFICATION</scope>
</reference>
<keyword evidence="1" id="KW-1185">Reference proteome</keyword>
<dbReference type="WBParaSite" id="SRDH1_22820.1">
    <property type="protein sequence ID" value="SRDH1_22820.1"/>
    <property type="gene ID" value="SRDH1_22820"/>
</dbReference>
<name>A0A183QNU3_9TREM</name>
<sequence length="105" mass="11532">MGSAISKLTPKVIYLLINGNIERILITLSCTSFEIHDLICILSNVPKSSNIIITDVNGLHVPCSGSMLANTYNTPYTVTITQSSEPSEISLIVRMFESITKQMNE</sequence>
<evidence type="ECO:0000313" key="2">
    <source>
        <dbReference type="WBParaSite" id="SRDH1_22820.1"/>
    </source>
</evidence>
<reference evidence="1" key="1">
    <citation type="submission" date="2022-06" db="EMBL/GenBank/DDBJ databases">
        <authorList>
            <person name="Berger JAMES D."/>
            <person name="Berger JAMES D."/>
        </authorList>
    </citation>
    <scope>NUCLEOTIDE SEQUENCE [LARGE SCALE GENOMIC DNA]</scope>
</reference>
<dbReference type="AlphaFoldDB" id="A0A183QNU3"/>
<proteinExistence type="predicted"/>
<protein>
    <submittedName>
        <fullName evidence="2">ACT domain-containing protein</fullName>
    </submittedName>
</protein>
<accession>A0A183QNU3</accession>
<evidence type="ECO:0000313" key="1">
    <source>
        <dbReference type="Proteomes" id="UP000050792"/>
    </source>
</evidence>